<feature type="binding site" evidence="12">
    <location>
        <position position="204"/>
    </location>
    <ligand>
        <name>Mg(2+)</name>
        <dbReference type="ChEBI" id="CHEBI:18420"/>
    </ligand>
</feature>
<evidence type="ECO:0000256" key="8">
    <source>
        <dbReference type="ARBA" id="ARBA00023251"/>
    </source>
</evidence>
<evidence type="ECO:0000256" key="5">
    <source>
        <dbReference type="ARBA" id="ARBA00022741"/>
    </source>
</evidence>
<keyword evidence="5 10" id="KW-0547">Nucleotide-binding</keyword>
<evidence type="ECO:0000256" key="1">
    <source>
        <dbReference type="ARBA" id="ARBA00006219"/>
    </source>
</evidence>
<evidence type="ECO:0000259" key="13">
    <source>
        <dbReference type="Pfam" id="PF01636"/>
    </source>
</evidence>
<keyword evidence="4 10" id="KW-0808">Transferase</keyword>
<dbReference type="PIRSF" id="PIRSF000706">
    <property type="entry name" value="Kanamycin_kin"/>
    <property type="match status" value="1"/>
</dbReference>
<dbReference type="InterPro" id="IPR024165">
    <property type="entry name" value="Kan/Strep_kinase"/>
</dbReference>
<keyword evidence="8 10" id="KW-0046">Antibiotic resistance</keyword>
<keyword evidence="6 10" id="KW-0418">Kinase</keyword>
<feature type="domain" description="Aminoglycoside phosphotransferase" evidence="13">
    <location>
        <begin position="42"/>
        <end position="262"/>
    </location>
</feature>
<dbReference type="InterPro" id="IPR011009">
    <property type="entry name" value="Kinase-like_dom_sf"/>
</dbReference>
<dbReference type="SUPFAM" id="SSF56112">
    <property type="entry name" value="Protein kinase-like (PK-like)"/>
    <property type="match status" value="1"/>
</dbReference>
<feature type="active site" description="Proton acceptor" evidence="11">
    <location>
        <position position="199"/>
    </location>
</feature>
<evidence type="ECO:0000313" key="14">
    <source>
        <dbReference type="EMBL" id="PZO74441.1"/>
    </source>
</evidence>
<dbReference type="AlphaFoldDB" id="A0A2W5AVF0"/>
<evidence type="ECO:0000256" key="6">
    <source>
        <dbReference type="ARBA" id="ARBA00022777"/>
    </source>
</evidence>
<comment type="caution">
    <text evidence="14">The sequence shown here is derived from an EMBL/GenBank/DDBJ whole genome shotgun (WGS) entry which is preliminary data.</text>
</comment>
<dbReference type="Gene3D" id="3.30.200.20">
    <property type="entry name" value="Phosphorylase Kinase, domain 1"/>
    <property type="match status" value="1"/>
</dbReference>
<dbReference type="GO" id="GO:0008910">
    <property type="term" value="F:kanamycin kinase activity"/>
    <property type="evidence" value="ECO:0007669"/>
    <property type="project" value="UniProtKB-EC"/>
</dbReference>
<evidence type="ECO:0000256" key="2">
    <source>
        <dbReference type="ARBA" id="ARBA00012193"/>
    </source>
</evidence>
<comment type="catalytic activity">
    <reaction evidence="9">
        <text>kanamycin A + ATP = kanamycin 3'-phosphate + ADP + H(+)</text>
        <dbReference type="Rhea" id="RHEA:24256"/>
        <dbReference type="ChEBI" id="CHEBI:15378"/>
        <dbReference type="ChEBI" id="CHEBI:30616"/>
        <dbReference type="ChEBI" id="CHEBI:57909"/>
        <dbReference type="ChEBI" id="CHEBI:58214"/>
        <dbReference type="ChEBI" id="CHEBI:456216"/>
        <dbReference type="EC" id="2.7.1.95"/>
    </reaction>
</comment>
<dbReference type="NCBIfam" id="NF033068">
    <property type="entry name" value="APH_3p"/>
    <property type="match status" value="1"/>
</dbReference>
<evidence type="ECO:0000313" key="15">
    <source>
        <dbReference type="Proteomes" id="UP000248614"/>
    </source>
</evidence>
<evidence type="ECO:0000256" key="7">
    <source>
        <dbReference type="ARBA" id="ARBA00022840"/>
    </source>
</evidence>
<reference evidence="14 15" key="1">
    <citation type="submission" date="2017-08" db="EMBL/GenBank/DDBJ databases">
        <title>Infants hospitalized years apart are colonized by the same room-sourced microbial strains.</title>
        <authorList>
            <person name="Brooks B."/>
            <person name="Olm M.R."/>
            <person name="Firek B.A."/>
            <person name="Baker R."/>
            <person name="Thomas B.C."/>
            <person name="Morowitz M.J."/>
            <person name="Banfield J.F."/>
        </authorList>
    </citation>
    <scope>NUCLEOTIDE SEQUENCE [LARGE SCALE GENOMIC DNA]</scope>
    <source>
        <strain evidence="14">S2_018_000_R3_110</strain>
    </source>
</reference>
<dbReference type="EC" id="2.7.1.95" evidence="2"/>
<proteinExistence type="inferred from homology"/>
<dbReference type="Proteomes" id="UP000248614">
    <property type="component" value="Unassembled WGS sequence"/>
</dbReference>
<evidence type="ECO:0000256" key="12">
    <source>
        <dbReference type="PIRSR" id="PIRSR000706-2"/>
    </source>
</evidence>
<dbReference type="NCBIfam" id="NF033059">
    <property type="entry name" value="APH_3p_I"/>
    <property type="match status" value="1"/>
</dbReference>
<evidence type="ECO:0000256" key="4">
    <source>
        <dbReference type="ARBA" id="ARBA00022679"/>
    </source>
</evidence>
<evidence type="ECO:0000256" key="9">
    <source>
        <dbReference type="ARBA" id="ARBA00048925"/>
    </source>
</evidence>
<name>A0A2W5AVF0_9SPHN</name>
<dbReference type="GO" id="GO:0046677">
    <property type="term" value="P:response to antibiotic"/>
    <property type="evidence" value="ECO:0007669"/>
    <property type="project" value="UniProtKB-KW"/>
</dbReference>
<comment type="similarity">
    <text evidence="1 10">Belongs to the aminoglycoside phosphotransferase family.</text>
</comment>
<evidence type="ECO:0000256" key="3">
    <source>
        <dbReference type="ARBA" id="ARBA00017903"/>
    </source>
</evidence>
<protein>
    <recommendedName>
        <fullName evidence="3">Aminoglycoside 3'-phosphotransferase</fullName>
        <ecNumber evidence="2">2.7.1.95</ecNumber>
    </recommendedName>
</protein>
<organism evidence="14 15">
    <name type="scientific">Sphingomonas hengshuiensis</name>
    <dbReference type="NCBI Taxonomy" id="1609977"/>
    <lineage>
        <taxon>Bacteria</taxon>
        <taxon>Pseudomonadati</taxon>
        <taxon>Pseudomonadota</taxon>
        <taxon>Alphaproteobacteria</taxon>
        <taxon>Sphingomonadales</taxon>
        <taxon>Sphingomonadaceae</taxon>
        <taxon>Sphingomonas</taxon>
    </lineage>
</organism>
<dbReference type="InterPro" id="IPR002575">
    <property type="entry name" value="Aminoglycoside_PTrfase"/>
</dbReference>
<dbReference type="InterPro" id="IPR051678">
    <property type="entry name" value="AGP_Transferase"/>
</dbReference>
<gene>
    <name evidence="14" type="primary">aph(3')-I</name>
    <name evidence="14" type="ORF">DI632_13535</name>
</gene>
<keyword evidence="12" id="KW-0479">Metal-binding</keyword>
<dbReference type="CDD" id="cd05150">
    <property type="entry name" value="APH"/>
    <property type="match status" value="1"/>
</dbReference>
<keyword evidence="7 10" id="KW-0067">ATP-binding</keyword>
<evidence type="ECO:0000256" key="10">
    <source>
        <dbReference type="PIRNR" id="PIRNR000706"/>
    </source>
</evidence>
<sequence length="272" mass="29579">MRKRETPCAPVAVPAGLADAVRGYRWARDGVGESGAAVHRLFGRTDAPDLFLKQGEGAVADEIAAEMVRMRWLGAQLSVPAVPPPVAFVAMPHAAWLLTRAVAGETAWQVLDRAPAQGAAVVDALVRFLLRLHAIPVTACPFDAGHAHRLYLARARIDAGSVDEADFDDERAGWSAERVWQALEAHLPLTVDPVVTHGDFSLDNLLLRDGEVVGCIDLARVGIADRYQDLAILAKCLGEFDEALVARMFRAYGIATPDRSRMTFHLLLDELF</sequence>
<keyword evidence="12" id="KW-0460">Magnesium</keyword>
<dbReference type="GO" id="GO:0046872">
    <property type="term" value="F:metal ion binding"/>
    <property type="evidence" value="ECO:0007669"/>
    <property type="project" value="UniProtKB-KW"/>
</dbReference>
<dbReference type="Gene3D" id="3.90.1200.10">
    <property type="match status" value="1"/>
</dbReference>
<dbReference type="GO" id="GO:0005524">
    <property type="term" value="F:ATP binding"/>
    <property type="evidence" value="ECO:0007669"/>
    <property type="project" value="UniProtKB-KW"/>
</dbReference>
<dbReference type="PANTHER" id="PTHR21310">
    <property type="entry name" value="AMINOGLYCOSIDE PHOSPHOTRANSFERASE-RELATED-RELATED"/>
    <property type="match status" value="1"/>
</dbReference>
<accession>A0A2W5AVF0</accession>
<dbReference type="EMBL" id="QFNF01000042">
    <property type="protein sequence ID" value="PZO74441.1"/>
    <property type="molecule type" value="Genomic_DNA"/>
</dbReference>
<evidence type="ECO:0000256" key="11">
    <source>
        <dbReference type="PIRSR" id="PIRSR000706-1"/>
    </source>
</evidence>
<dbReference type="PANTHER" id="PTHR21310:SF41">
    <property type="entry name" value="3'-PHOSPHOTRANSFERASE, PUTATIVE-RELATED"/>
    <property type="match status" value="1"/>
</dbReference>
<dbReference type="Pfam" id="PF01636">
    <property type="entry name" value="APH"/>
    <property type="match status" value="1"/>
</dbReference>
<feature type="binding site" evidence="12">
    <location>
        <position position="217"/>
    </location>
    <ligand>
        <name>Mg(2+)</name>
        <dbReference type="ChEBI" id="CHEBI:18420"/>
    </ligand>
</feature>